<evidence type="ECO:0000313" key="3">
    <source>
        <dbReference type="EMBL" id="KAJ4454787.1"/>
    </source>
</evidence>
<evidence type="ECO:0000256" key="1">
    <source>
        <dbReference type="SAM" id="Phobius"/>
    </source>
</evidence>
<dbReference type="Pfam" id="PF09773">
    <property type="entry name" value="Meckelin"/>
    <property type="match status" value="1"/>
</dbReference>
<proteinExistence type="predicted"/>
<feature type="chain" id="PRO_5046064852" evidence="2">
    <location>
        <begin position="18"/>
        <end position="676"/>
    </location>
</feature>
<name>A0ABQ8UAZ3_9EUKA</name>
<evidence type="ECO:0000256" key="2">
    <source>
        <dbReference type="SAM" id="SignalP"/>
    </source>
</evidence>
<dbReference type="InterPro" id="IPR019170">
    <property type="entry name" value="Meckelin"/>
</dbReference>
<dbReference type="EMBL" id="JAPMOS010000134">
    <property type="protein sequence ID" value="KAJ4454787.1"/>
    <property type="molecule type" value="Genomic_DNA"/>
</dbReference>
<feature type="signal peptide" evidence="2">
    <location>
        <begin position="1"/>
        <end position="17"/>
    </location>
</feature>
<keyword evidence="2" id="KW-0732">Signal</keyword>
<feature type="transmembrane region" description="Helical" evidence="1">
    <location>
        <begin position="595"/>
        <end position="622"/>
    </location>
</feature>
<keyword evidence="4" id="KW-1185">Reference proteome</keyword>
<protein>
    <submittedName>
        <fullName evidence="3">Transmembrane protein</fullName>
    </submittedName>
</protein>
<comment type="caution">
    <text evidence="3">The sequence shown here is derived from an EMBL/GenBank/DDBJ whole genome shotgun (WGS) entry which is preliminary data.</text>
</comment>
<keyword evidence="1 3" id="KW-0812">Transmembrane</keyword>
<keyword evidence="1" id="KW-0472">Membrane</keyword>
<sequence length="676" mass="73534">MLARALLLFFLFSMALSANVIIKTCSGEEFFDISGLKCTTCGENKVADSSGLGCTCAQGFRILQNEDGFTCESCLAQGLVTSKDHRFCVGCDNSTGAVFSATKGDCVCPSGAALVDRDARGDILPAKQCWACGGMLYPGSTAPSADSSSAPPTLSTYDPWTMRAAAPAGSGGDSVCTAGSRTSGIPSAYPSYLQAPRRDLNMCRPCGWFNMSSSDGLTCGCPTGFRIFGDGTLCLADTKIAALTSTYTTYAQVTYPETYTNSKALSLADAQPSSTTVSSLFFRNNFLPGAIQCTAASDRVACNNLGNLCALQLYDKRDDKAHMGVTDRREARSGVGTEVGRHPNGARPRTDACILYNKLYLTATKFVNDFPSWPQALPWLYYLTESSSELDNTNIAMELAFAETEGKVSQLHFVLSVYAFNGTWLGFEDFNYQLQLCPSPPPAPAPFRKVGVAYQSACTLDLNDLLNMAESQGRMYDLYLDDPSSGLYPVPVRVYNYRDETGAQPNTKVTYTNAASSVLTRRFFLFDAVTGRENSDGDDPKDLLHGRSHKIAAVLDITYTDILASAIREGATKANLLSSPTVLFRVDYTMDLTDYWTVVYVLFSVIGALTAALFLLRLWTYIRLYQTSQLTSPILVRLFFTLLQYVSNVCLVVMAGLCLYWSVPGERRHTTPRTAL</sequence>
<feature type="transmembrane region" description="Helical" evidence="1">
    <location>
        <begin position="634"/>
        <end position="663"/>
    </location>
</feature>
<organism evidence="3 4">
    <name type="scientific">Paratrimastix pyriformis</name>
    <dbReference type="NCBI Taxonomy" id="342808"/>
    <lineage>
        <taxon>Eukaryota</taxon>
        <taxon>Metamonada</taxon>
        <taxon>Preaxostyla</taxon>
        <taxon>Paratrimastigidae</taxon>
        <taxon>Paratrimastix</taxon>
    </lineage>
</organism>
<reference evidence="3" key="1">
    <citation type="journal article" date="2022" name="bioRxiv">
        <title>Genomics of Preaxostyla Flagellates Illuminates Evolutionary Transitions and the Path Towards Mitochondrial Loss.</title>
        <authorList>
            <person name="Novak L.V.F."/>
            <person name="Treitli S.C."/>
            <person name="Pyrih J."/>
            <person name="Halakuc P."/>
            <person name="Pipaliya S.V."/>
            <person name="Vacek V."/>
            <person name="Brzon O."/>
            <person name="Soukal P."/>
            <person name="Eme L."/>
            <person name="Dacks J.B."/>
            <person name="Karnkowska A."/>
            <person name="Elias M."/>
            <person name="Hampl V."/>
        </authorList>
    </citation>
    <scope>NUCLEOTIDE SEQUENCE</scope>
    <source>
        <strain evidence="3">RCP-MX</strain>
    </source>
</reference>
<evidence type="ECO:0000313" key="4">
    <source>
        <dbReference type="Proteomes" id="UP001141327"/>
    </source>
</evidence>
<dbReference type="PANTHER" id="PTHR21274">
    <property type="entry name" value="MECKELIN"/>
    <property type="match status" value="1"/>
</dbReference>
<gene>
    <name evidence="3" type="ORF">PAPYR_10435</name>
</gene>
<dbReference type="PANTHER" id="PTHR21274:SF0">
    <property type="entry name" value="MECKELIN"/>
    <property type="match status" value="1"/>
</dbReference>
<keyword evidence="1" id="KW-1133">Transmembrane helix</keyword>
<accession>A0ABQ8UAZ3</accession>
<dbReference type="Proteomes" id="UP001141327">
    <property type="component" value="Unassembled WGS sequence"/>
</dbReference>